<dbReference type="Proteomes" id="UP000031518">
    <property type="component" value="Unassembled WGS sequence"/>
</dbReference>
<gene>
    <name evidence="1" type="ORF">PYK22_00285</name>
</gene>
<evidence type="ECO:0000313" key="2">
    <source>
        <dbReference type="Proteomes" id="UP000031518"/>
    </source>
</evidence>
<evidence type="ECO:0000313" key="1">
    <source>
        <dbReference type="EMBL" id="CDM64292.1"/>
    </source>
</evidence>
<sequence>MQNHQNFERGSHALWVWYCQSCHAFHVRANQVILTFSHEEYAAFTRAVVACYCQNAASFDEAEEPLVSLTTN</sequence>
<organism evidence="1 2">
    <name type="scientific">Pyrinomonas methylaliphatogenes</name>
    <dbReference type="NCBI Taxonomy" id="454194"/>
    <lineage>
        <taxon>Bacteria</taxon>
        <taxon>Pseudomonadati</taxon>
        <taxon>Acidobacteriota</taxon>
        <taxon>Blastocatellia</taxon>
        <taxon>Blastocatellales</taxon>
        <taxon>Pyrinomonadaceae</taxon>
        <taxon>Pyrinomonas</taxon>
    </lineage>
</organism>
<dbReference type="RefSeq" id="WP_041973399.1">
    <property type="nucleotide sequence ID" value="NZ_CBXV010000001.1"/>
</dbReference>
<dbReference type="EMBL" id="CBXV010000001">
    <property type="protein sequence ID" value="CDM64292.1"/>
    <property type="molecule type" value="Genomic_DNA"/>
</dbReference>
<keyword evidence="2" id="KW-1185">Reference proteome</keyword>
<reference evidence="1 2" key="1">
    <citation type="submission" date="2013-12" db="EMBL/GenBank/DDBJ databases">
        <authorList>
            <person name="Stott M."/>
        </authorList>
    </citation>
    <scope>NUCLEOTIDE SEQUENCE [LARGE SCALE GENOMIC DNA]</scope>
    <source>
        <strain evidence="1 2">K22</strain>
    </source>
</reference>
<reference evidence="1 2" key="2">
    <citation type="submission" date="2015-01" db="EMBL/GenBank/DDBJ databases">
        <title>Complete genome sequence of Pyrinomonas methylaliphatogenes type strain K22T.</title>
        <authorList>
            <person name="Lee K.C.Y."/>
            <person name="Power J.F."/>
            <person name="Dunfield P.F."/>
            <person name="Morgan X.C."/>
            <person name="Huttenhower C."/>
            <person name="Stott M.B."/>
        </authorList>
    </citation>
    <scope>NUCLEOTIDE SEQUENCE [LARGE SCALE GENOMIC DNA]</scope>
    <source>
        <strain evidence="1 2">K22</strain>
    </source>
</reference>
<protein>
    <submittedName>
        <fullName evidence="1">Uncharacterized protein</fullName>
    </submittedName>
</protein>
<name>A0A0B6WUC3_9BACT</name>
<dbReference type="AlphaFoldDB" id="A0A0B6WUC3"/>
<dbReference type="STRING" id="454194.PYK22_00285"/>
<accession>A0A0B6WUC3</accession>
<proteinExistence type="predicted"/>